<gene>
    <name evidence="2" type="ORF">NS965_18975</name>
</gene>
<organism evidence="2 3">
    <name type="scientific">Aeromonas veronii</name>
    <dbReference type="NCBI Taxonomy" id="654"/>
    <lineage>
        <taxon>Bacteria</taxon>
        <taxon>Pseudomonadati</taxon>
        <taxon>Pseudomonadota</taxon>
        <taxon>Gammaproteobacteria</taxon>
        <taxon>Aeromonadales</taxon>
        <taxon>Aeromonadaceae</taxon>
        <taxon>Aeromonas</taxon>
    </lineage>
</organism>
<dbReference type="EMBL" id="JANLFC010000067">
    <property type="protein sequence ID" value="MCR4450471.1"/>
    <property type="molecule type" value="Genomic_DNA"/>
</dbReference>
<dbReference type="RefSeq" id="WP_182925846.1">
    <property type="nucleotide sequence ID" value="NZ_CAWQTW010000003.1"/>
</dbReference>
<reference evidence="2" key="1">
    <citation type="submission" date="2022-08" db="EMBL/GenBank/DDBJ databases">
        <title>A global survey of hypervirulent Aeromonas hydrophila identified this emerging pathogen in farmed fish in the lower Mekong River basin.</title>
        <authorList>
            <person name="Xu T."/>
            <person name="Rasmussen-Ivey C.R."/>
            <person name="Moen F.S."/>
            <person name="Fernandez Bravo A."/>
            <person name="Lamy B."/>
            <person name="Beaz-Hidalgo R."/>
            <person name="Khan C.D."/>
            <person name="Castro Escarpulli G."/>
            <person name="Yasin I.S.M."/>
            <person name="Figueras M.J."/>
            <person name="Azzam Sayuti M."/>
            <person name="Karim M.M."/>
            <person name="Alam K.M."/>
            <person name="Le T.T.T."/>
            <person name="Thao N.H.P."/>
            <person name="Addo S."/>
            <person name="Duodu S."/>
            <person name="Ali S."/>
            <person name="Mey S."/>
            <person name="Somony T."/>
            <person name="Liles M.R."/>
        </authorList>
    </citation>
    <scope>NUCLEOTIDE SEQUENCE</scope>
    <source>
        <strain evidence="2">0.14</strain>
    </source>
</reference>
<keyword evidence="1" id="KW-0732">Signal</keyword>
<comment type="caution">
    <text evidence="2">The sequence shown here is derived from an EMBL/GenBank/DDBJ whole genome shotgun (WGS) entry which is preliminary data.</text>
</comment>
<proteinExistence type="predicted"/>
<accession>A0AAW5MKV4</accession>
<sequence>MRITTTAIAALLFFSGAASAECIGSGSLKTCYDNSGNTYTVQKVGDSTYVNGYNSKTGTSWNQNSQHVGNSTFTNGNAANGQSWNSTSTKIGNSVMTYGKDSEGKPFTVVCGKYGCY</sequence>
<feature type="signal peptide" evidence="1">
    <location>
        <begin position="1"/>
        <end position="20"/>
    </location>
</feature>
<dbReference type="Proteomes" id="UP001204061">
    <property type="component" value="Unassembled WGS sequence"/>
</dbReference>
<evidence type="ECO:0000256" key="1">
    <source>
        <dbReference type="SAM" id="SignalP"/>
    </source>
</evidence>
<feature type="chain" id="PRO_5043711589" evidence="1">
    <location>
        <begin position="21"/>
        <end position="117"/>
    </location>
</feature>
<dbReference type="AlphaFoldDB" id="A0AAW5MKV4"/>
<name>A0AAW5MKV4_AERVE</name>
<evidence type="ECO:0000313" key="3">
    <source>
        <dbReference type="Proteomes" id="UP001204061"/>
    </source>
</evidence>
<evidence type="ECO:0000313" key="2">
    <source>
        <dbReference type="EMBL" id="MCR4450471.1"/>
    </source>
</evidence>
<protein>
    <submittedName>
        <fullName evidence="2">Uncharacterized protein</fullName>
    </submittedName>
</protein>